<name>A0AC58TQ36_TOBAC</name>
<reference evidence="1" key="1">
    <citation type="journal article" date="2014" name="Nat. Commun.">
        <title>The tobacco genome sequence and its comparison with those of tomato and potato.</title>
        <authorList>
            <person name="Sierro N."/>
            <person name="Battey J.N."/>
            <person name="Ouadi S."/>
            <person name="Bakaher N."/>
            <person name="Bovet L."/>
            <person name="Willig A."/>
            <person name="Goepfert S."/>
            <person name="Peitsch M.C."/>
            <person name="Ivanov N.V."/>
        </authorList>
    </citation>
    <scope>NUCLEOTIDE SEQUENCE [LARGE SCALE GENOMIC DNA]</scope>
</reference>
<evidence type="ECO:0000313" key="2">
    <source>
        <dbReference type="RefSeq" id="XP_075099340.1"/>
    </source>
</evidence>
<dbReference type="RefSeq" id="XP_075099340.1">
    <property type="nucleotide sequence ID" value="XM_075243239.1"/>
</dbReference>
<keyword evidence="1" id="KW-1185">Reference proteome</keyword>
<gene>
    <name evidence="2" type="primary">LOC142176155</name>
</gene>
<evidence type="ECO:0000313" key="1">
    <source>
        <dbReference type="Proteomes" id="UP000790787"/>
    </source>
</evidence>
<sequence length="315" mass="36395">MWTRKEMDVSGLPKIRWGALTKYKAHVLGEKLQAMGAWMSIGDSSCMWTMTADCIREVVREVLEVLKGFSGGHKRDWWWNEEVQGKVKAKKVVYKKLTKSIAEVGQLEWYWKAKNEAKLAVIAAKSAAFGRLYEELGERGGDKKLYRLAKESVECTSDGKYELKRELVPWKTMKKDQIEFVDLEKTYDKVLREVLWRCLEAKGMHVAYIKVIKDMYDRAKTGCILFADDIVLIDETRGGIDDRLEVWRQTLESKGFKLSRTKTEYLECKFSEVTQEADMGDTHVIPRRESFKYSGSIIQGNREIDKDVTYRIGAG</sequence>
<organism evidence="1 2">
    <name type="scientific">Nicotiana tabacum</name>
    <name type="common">Common tobacco</name>
    <dbReference type="NCBI Taxonomy" id="4097"/>
    <lineage>
        <taxon>Eukaryota</taxon>
        <taxon>Viridiplantae</taxon>
        <taxon>Streptophyta</taxon>
        <taxon>Embryophyta</taxon>
        <taxon>Tracheophyta</taxon>
        <taxon>Spermatophyta</taxon>
        <taxon>Magnoliopsida</taxon>
        <taxon>eudicotyledons</taxon>
        <taxon>Gunneridae</taxon>
        <taxon>Pentapetalae</taxon>
        <taxon>asterids</taxon>
        <taxon>lamiids</taxon>
        <taxon>Solanales</taxon>
        <taxon>Solanaceae</taxon>
        <taxon>Nicotianoideae</taxon>
        <taxon>Nicotianeae</taxon>
        <taxon>Nicotiana</taxon>
    </lineage>
</organism>
<accession>A0AC58TQ36</accession>
<dbReference type="Proteomes" id="UP000790787">
    <property type="component" value="Chromosome 22"/>
</dbReference>
<proteinExistence type="predicted"/>
<reference evidence="2" key="2">
    <citation type="submission" date="2025-08" db="UniProtKB">
        <authorList>
            <consortium name="RefSeq"/>
        </authorList>
    </citation>
    <scope>IDENTIFICATION</scope>
    <source>
        <tissue evidence="2">Leaf</tissue>
    </source>
</reference>
<protein>
    <submittedName>
        <fullName evidence="2">Uncharacterized protein LOC142176155</fullName>
    </submittedName>
</protein>